<dbReference type="EMBL" id="CP001848">
    <property type="protein sequence ID" value="ADB16763.1"/>
    <property type="molecule type" value="Genomic_DNA"/>
</dbReference>
<organism evidence="1 2">
    <name type="scientific">Pirellula staleyi (strain ATCC 27377 / DSM 6068 / ICPB 4128)</name>
    <name type="common">Pirella staleyi</name>
    <dbReference type="NCBI Taxonomy" id="530564"/>
    <lineage>
        <taxon>Bacteria</taxon>
        <taxon>Pseudomonadati</taxon>
        <taxon>Planctomycetota</taxon>
        <taxon>Planctomycetia</taxon>
        <taxon>Pirellulales</taxon>
        <taxon>Pirellulaceae</taxon>
        <taxon>Pirellula</taxon>
    </lineage>
</organism>
<dbReference type="HOGENOM" id="CLU_3138958_0_0_0"/>
<dbReference type="Proteomes" id="UP000001887">
    <property type="component" value="Chromosome"/>
</dbReference>
<proteinExistence type="predicted"/>
<sequence>MDVEGRVPGHNRRDDAVFCPSQDPLLTASFTLERMFYPALVAEFASFSS</sequence>
<dbReference type="AlphaFoldDB" id="D2R1P4"/>
<accession>D2R1P4</accession>
<evidence type="ECO:0000313" key="2">
    <source>
        <dbReference type="Proteomes" id="UP000001887"/>
    </source>
</evidence>
<gene>
    <name evidence="1" type="ordered locus">Psta_2089</name>
</gene>
<evidence type="ECO:0000313" key="1">
    <source>
        <dbReference type="EMBL" id="ADB16763.1"/>
    </source>
</evidence>
<protein>
    <submittedName>
        <fullName evidence="1">Uncharacterized protein</fullName>
    </submittedName>
</protein>
<dbReference type="KEGG" id="psl:Psta_2089"/>
<keyword evidence="2" id="KW-1185">Reference proteome</keyword>
<name>D2R1P4_PIRSD</name>
<reference evidence="1 2" key="1">
    <citation type="journal article" date="2009" name="Stand. Genomic Sci.">
        <title>Complete genome sequence of Pirellula staleyi type strain (ATCC 27377).</title>
        <authorList>
            <person name="Clum A."/>
            <person name="Tindall B.J."/>
            <person name="Sikorski J."/>
            <person name="Ivanova N."/>
            <person name="Mavrommatis K."/>
            <person name="Lucas S."/>
            <person name="Glavina del Rio T."/>
            <person name="Nolan M."/>
            <person name="Chen F."/>
            <person name="Tice H."/>
            <person name="Pitluck S."/>
            <person name="Cheng J.F."/>
            <person name="Chertkov O."/>
            <person name="Brettin T."/>
            <person name="Han C."/>
            <person name="Detter J.C."/>
            <person name="Kuske C."/>
            <person name="Bruce D."/>
            <person name="Goodwin L."/>
            <person name="Ovchinikova G."/>
            <person name="Pati A."/>
            <person name="Mikhailova N."/>
            <person name="Chen A."/>
            <person name="Palaniappan K."/>
            <person name="Land M."/>
            <person name="Hauser L."/>
            <person name="Chang Y.J."/>
            <person name="Jeffries C.D."/>
            <person name="Chain P."/>
            <person name="Rohde M."/>
            <person name="Goker M."/>
            <person name="Bristow J."/>
            <person name="Eisen J.A."/>
            <person name="Markowitz V."/>
            <person name="Hugenholtz P."/>
            <person name="Kyrpides N.C."/>
            <person name="Klenk H.P."/>
            <person name="Lapidus A."/>
        </authorList>
    </citation>
    <scope>NUCLEOTIDE SEQUENCE [LARGE SCALE GENOMIC DNA]</scope>
    <source>
        <strain evidence="2">ATCC 27377 / DSM 6068 / ICPB 4128</strain>
    </source>
</reference>